<sequence length="94" mass="10214">MKYFLAGTAIALIGVLIAYLLNDWSFIYMISGIVAGVALIWGVLALGTGKNKSTRTTSSEKRREKQQRVTKMKNAVMVAVPNIIAVIVNLAMIS</sequence>
<dbReference type="OrthoDB" id="2428324at2"/>
<dbReference type="AlphaFoldDB" id="A0A1C7EKH5"/>
<evidence type="ECO:0000256" key="1">
    <source>
        <dbReference type="SAM" id="Phobius"/>
    </source>
</evidence>
<protein>
    <submittedName>
        <fullName evidence="2">Uncharacterized protein</fullName>
    </submittedName>
</protein>
<evidence type="ECO:0000313" key="3">
    <source>
        <dbReference type="Proteomes" id="UP000092495"/>
    </source>
</evidence>
<keyword evidence="1" id="KW-1133">Transmembrane helix</keyword>
<keyword evidence="1" id="KW-0472">Membrane</keyword>
<evidence type="ECO:0000313" key="2">
    <source>
        <dbReference type="EMBL" id="ANU24235.1"/>
    </source>
</evidence>
<feature type="transmembrane region" description="Helical" evidence="1">
    <location>
        <begin position="5"/>
        <end position="21"/>
    </location>
</feature>
<feature type="transmembrane region" description="Helical" evidence="1">
    <location>
        <begin position="75"/>
        <end position="93"/>
    </location>
</feature>
<proteinExistence type="predicted"/>
<dbReference type="Proteomes" id="UP000092495">
    <property type="component" value="Chromosome"/>
</dbReference>
<keyword evidence="1" id="KW-0812">Transmembrane</keyword>
<name>A0A1C7EKH5_9BACL</name>
<accession>A0A1C7EKH5</accession>
<organism evidence="2 3">
    <name type="scientific">Planococcus donghaensis</name>
    <dbReference type="NCBI Taxonomy" id="414778"/>
    <lineage>
        <taxon>Bacteria</taxon>
        <taxon>Bacillati</taxon>
        <taxon>Bacillota</taxon>
        <taxon>Bacilli</taxon>
        <taxon>Bacillales</taxon>
        <taxon>Caryophanaceae</taxon>
        <taxon>Planococcus</taxon>
    </lineage>
</organism>
<keyword evidence="3" id="KW-1185">Reference proteome</keyword>
<reference evidence="2" key="1">
    <citation type="submission" date="2016-10" db="EMBL/GenBank/DDBJ databases">
        <authorList>
            <person name="See-Too W.S."/>
        </authorList>
    </citation>
    <scope>NUCLEOTIDE SEQUENCE</scope>
    <source>
        <strain evidence="2">DSM 22276</strain>
    </source>
</reference>
<dbReference type="InterPro" id="IPR035167">
    <property type="entry name" value="DUF5316"/>
</dbReference>
<dbReference type="RefSeq" id="WP_065527200.1">
    <property type="nucleotide sequence ID" value="NZ_CP016543.2"/>
</dbReference>
<feature type="transmembrane region" description="Helical" evidence="1">
    <location>
        <begin position="27"/>
        <end position="46"/>
    </location>
</feature>
<dbReference type="EMBL" id="CP016543">
    <property type="protein sequence ID" value="ANU24235.1"/>
    <property type="molecule type" value="Genomic_DNA"/>
</dbReference>
<dbReference type="Pfam" id="PF17247">
    <property type="entry name" value="DUF5316"/>
    <property type="match status" value="1"/>
</dbReference>
<gene>
    <name evidence="2" type="ORF">BCM40_13115</name>
</gene>
<dbReference type="KEGG" id="pdg:BCM40_13115"/>